<keyword evidence="11" id="KW-1185">Reference proteome</keyword>
<evidence type="ECO:0000256" key="6">
    <source>
        <dbReference type="ARBA" id="ARBA00022737"/>
    </source>
</evidence>
<dbReference type="GO" id="GO:0005739">
    <property type="term" value="C:mitochondrion"/>
    <property type="evidence" value="ECO:0007669"/>
    <property type="project" value="UniProtKB-SubCell"/>
</dbReference>
<dbReference type="EnsemblMetazoa" id="CLYHEMT011606.1">
    <property type="protein sequence ID" value="CLYHEMP011606.1"/>
    <property type="gene ID" value="CLYHEMG011606"/>
</dbReference>
<dbReference type="Proteomes" id="UP000594262">
    <property type="component" value="Unplaced"/>
</dbReference>
<accession>A0A7M5V8N6</accession>
<keyword evidence="9" id="KW-1015">Disulfide bond</keyword>
<evidence type="ECO:0000256" key="3">
    <source>
        <dbReference type="ARBA" id="ARBA00010705"/>
    </source>
</evidence>
<dbReference type="InterPro" id="IPR016680">
    <property type="entry name" value="NDUFA8"/>
</dbReference>
<keyword evidence="6" id="KW-0677">Repeat</keyword>
<evidence type="ECO:0000256" key="4">
    <source>
        <dbReference type="ARBA" id="ARBA00022448"/>
    </source>
</evidence>
<protein>
    <recommendedName>
        <fullName evidence="12">NADH dehydrogenase [ubiquinone] 1 alpha subcomplex subunit 8</fullName>
    </recommendedName>
</protein>
<keyword evidence="5" id="KW-0679">Respiratory chain</keyword>
<proteinExistence type="inferred from homology"/>
<evidence type="ECO:0000256" key="7">
    <source>
        <dbReference type="ARBA" id="ARBA00022982"/>
    </source>
</evidence>
<keyword evidence="7" id="KW-0249">Electron transport</keyword>
<evidence type="ECO:0008006" key="12">
    <source>
        <dbReference type="Google" id="ProtNLM"/>
    </source>
</evidence>
<reference evidence="10" key="1">
    <citation type="submission" date="2021-01" db="UniProtKB">
        <authorList>
            <consortium name="EnsemblMetazoa"/>
        </authorList>
    </citation>
    <scope>IDENTIFICATION</scope>
</reference>
<dbReference type="AlphaFoldDB" id="A0A7M5V8N6"/>
<dbReference type="PANTHER" id="PTHR13344">
    <property type="entry name" value="NADH-UBIQUINONE OXIDOREDUCTASE"/>
    <property type="match status" value="1"/>
</dbReference>
<comment type="function">
    <text evidence="1">Accessory subunit of the mitochondrial membrane respiratory chain NADH dehydrogenase (Complex I), that is believed not to be involved in catalysis. Complex I functions in the transfer of electrons from NADH to the respiratory chain. The immediate electron acceptor for the enzyme is believed to be ubiquinone.</text>
</comment>
<dbReference type="GO" id="GO:0006120">
    <property type="term" value="P:mitochondrial electron transport, NADH to ubiquinone"/>
    <property type="evidence" value="ECO:0007669"/>
    <property type="project" value="InterPro"/>
</dbReference>
<evidence type="ECO:0000256" key="5">
    <source>
        <dbReference type="ARBA" id="ARBA00022660"/>
    </source>
</evidence>
<evidence type="ECO:0000256" key="9">
    <source>
        <dbReference type="ARBA" id="ARBA00023157"/>
    </source>
</evidence>
<name>A0A7M5V8N6_9CNID</name>
<evidence type="ECO:0000256" key="2">
    <source>
        <dbReference type="ARBA" id="ARBA00004173"/>
    </source>
</evidence>
<dbReference type="PANTHER" id="PTHR13344:SF0">
    <property type="entry name" value="NADH DEHYDROGENASE [UBIQUINONE] 1 ALPHA SUBCOMPLEX SUBUNIT 8"/>
    <property type="match status" value="1"/>
</dbReference>
<keyword evidence="4" id="KW-0813">Transport</keyword>
<comment type="similarity">
    <text evidence="3">Belongs to the complex I NDUFA8 subunit family.</text>
</comment>
<evidence type="ECO:0000313" key="10">
    <source>
        <dbReference type="EnsemblMetazoa" id="CLYHEMP011606.1"/>
    </source>
</evidence>
<comment type="subcellular location">
    <subcellularLocation>
        <location evidence="2">Mitochondrion</location>
    </subcellularLocation>
</comment>
<sequence length="124" mass="14378">MVDRIEFKELETEEVPVTSAVLLGAAHHLGTYCNKDFTTFVQKRFETKDPRATLDEGKAVTNCALEFFRKLKAACNKEFTDHWTCLDYNNQYYGQCRKTQKVYDECVLKNLGLESKQSDIYGKF</sequence>
<evidence type="ECO:0000256" key="1">
    <source>
        <dbReference type="ARBA" id="ARBA00003195"/>
    </source>
</evidence>
<organism evidence="10 11">
    <name type="scientific">Clytia hemisphaerica</name>
    <dbReference type="NCBI Taxonomy" id="252671"/>
    <lineage>
        <taxon>Eukaryota</taxon>
        <taxon>Metazoa</taxon>
        <taxon>Cnidaria</taxon>
        <taxon>Hydrozoa</taxon>
        <taxon>Hydroidolina</taxon>
        <taxon>Leptothecata</taxon>
        <taxon>Obeliida</taxon>
        <taxon>Clytiidae</taxon>
        <taxon>Clytia</taxon>
    </lineage>
</organism>
<dbReference type="OrthoDB" id="276296at2759"/>
<keyword evidence="8" id="KW-0496">Mitochondrion</keyword>
<evidence type="ECO:0000313" key="11">
    <source>
        <dbReference type="Proteomes" id="UP000594262"/>
    </source>
</evidence>
<evidence type="ECO:0000256" key="8">
    <source>
        <dbReference type="ARBA" id="ARBA00023128"/>
    </source>
</evidence>